<comment type="caution">
    <text evidence="2">The sequence shown here is derived from an EMBL/GenBank/DDBJ whole genome shotgun (WGS) entry which is preliminary data.</text>
</comment>
<evidence type="ECO:0000313" key="3">
    <source>
        <dbReference type="Proteomes" id="UP000828390"/>
    </source>
</evidence>
<gene>
    <name evidence="2" type="ORF">DPMN_030992</name>
</gene>
<organism evidence="2 3">
    <name type="scientific">Dreissena polymorpha</name>
    <name type="common">Zebra mussel</name>
    <name type="synonym">Mytilus polymorpha</name>
    <dbReference type="NCBI Taxonomy" id="45954"/>
    <lineage>
        <taxon>Eukaryota</taxon>
        <taxon>Metazoa</taxon>
        <taxon>Spiralia</taxon>
        <taxon>Lophotrochozoa</taxon>
        <taxon>Mollusca</taxon>
        <taxon>Bivalvia</taxon>
        <taxon>Autobranchia</taxon>
        <taxon>Heteroconchia</taxon>
        <taxon>Euheterodonta</taxon>
        <taxon>Imparidentia</taxon>
        <taxon>Neoheterodontei</taxon>
        <taxon>Myida</taxon>
        <taxon>Dreissenoidea</taxon>
        <taxon>Dreissenidae</taxon>
        <taxon>Dreissena</taxon>
    </lineage>
</organism>
<keyword evidence="1" id="KW-1133">Transmembrane helix</keyword>
<evidence type="ECO:0000256" key="1">
    <source>
        <dbReference type="SAM" id="Phobius"/>
    </source>
</evidence>
<proteinExistence type="predicted"/>
<keyword evidence="1" id="KW-0472">Membrane</keyword>
<sequence>MARVFYNESGCSVGFLFTIRSSQCVCKNGSGVMCNMFGDNVVNAGDEWYCSKFSTGLAYSEKVYLNFQETGECTTTILEHTSVEGTEYTTVEGTTIKTSFNNSKAPYIEVVHTVTDVLANYTTPESENYSSTPHQSNMSSTQKEERDIVYFQTFSNREFIVIVTAAGSAVVIAACLSICTYWKLKTRMRTINHQVTQIDNTAGRNYAMEAQISPQENTYSHYQDISDVSNRSSVNASTVTINPAGNNQNNASTKAVAGRFDNSFATPAKERDTINQIMTMTDNDPSTLRAGSTLGKEKKPLLFMALAEINITDVATIENEIDRTDVASVRYEYLDPTSRDKKSQYTSLV</sequence>
<protein>
    <submittedName>
        <fullName evidence="2">Uncharacterized protein</fullName>
    </submittedName>
</protein>
<accession>A0A9D4RIU9</accession>
<name>A0A9D4RIU9_DREPO</name>
<dbReference type="AlphaFoldDB" id="A0A9D4RIU9"/>
<keyword evidence="1" id="KW-0812">Transmembrane</keyword>
<dbReference type="EMBL" id="JAIWYP010000002">
    <property type="protein sequence ID" value="KAH3867855.1"/>
    <property type="molecule type" value="Genomic_DNA"/>
</dbReference>
<dbReference type="Proteomes" id="UP000828390">
    <property type="component" value="Unassembled WGS sequence"/>
</dbReference>
<keyword evidence="3" id="KW-1185">Reference proteome</keyword>
<feature type="transmembrane region" description="Helical" evidence="1">
    <location>
        <begin position="159"/>
        <end position="182"/>
    </location>
</feature>
<reference evidence="2" key="1">
    <citation type="journal article" date="2019" name="bioRxiv">
        <title>The Genome of the Zebra Mussel, Dreissena polymorpha: A Resource for Invasive Species Research.</title>
        <authorList>
            <person name="McCartney M.A."/>
            <person name="Auch B."/>
            <person name="Kono T."/>
            <person name="Mallez S."/>
            <person name="Zhang Y."/>
            <person name="Obille A."/>
            <person name="Becker A."/>
            <person name="Abrahante J.E."/>
            <person name="Garbe J."/>
            <person name="Badalamenti J.P."/>
            <person name="Herman A."/>
            <person name="Mangelson H."/>
            <person name="Liachko I."/>
            <person name="Sullivan S."/>
            <person name="Sone E.D."/>
            <person name="Koren S."/>
            <person name="Silverstein K.A.T."/>
            <person name="Beckman K.B."/>
            <person name="Gohl D.M."/>
        </authorList>
    </citation>
    <scope>NUCLEOTIDE SEQUENCE</scope>
    <source>
        <strain evidence="2">Duluth1</strain>
        <tissue evidence="2">Whole animal</tissue>
    </source>
</reference>
<evidence type="ECO:0000313" key="2">
    <source>
        <dbReference type="EMBL" id="KAH3867855.1"/>
    </source>
</evidence>
<reference evidence="2" key="2">
    <citation type="submission" date="2020-11" db="EMBL/GenBank/DDBJ databases">
        <authorList>
            <person name="McCartney M.A."/>
            <person name="Auch B."/>
            <person name="Kono T."/>
            <person name="Mallez S."/>
            <person name="Becker A."/>
            <person name="Gohl D.M."/>
            <person name="Silverstein K.A.T."/>
            <person name="Koren S."/>
            <person name="Bechman K.B."/>
            <person name="Herman A."/>
            <person name="Abrahante J.E."/>
            <person name="Garbe J."/>
        </authorList>
    </citation>
    <scope>NUCLEOTIDE SEQUENCE</scope>
    <source>
        <strain evidence="2">Duluth1</strain>
        <tissue evidence="2">Whole animal</tissue>
    </source>
</reference>